<dbReference type="EMBL" id="BQNB010011935">
    <property type="protein sequence ID" value="GJS97077.1"/>
    <property type="molecule type" value="Genomic_DNA"/>
</dbReference>
<evidence type="ECO:0000313" key="2">
    <source>
        <dbReference type="EMBL" id="GJS97077.1"/>
    </source>
</evidence>
<dbReference type="Proteomes" id="UP001151760">
    <property type="component" value="Unassembled WGS sequence"/>
</dbReference>
<keyword evidence="3" id="KW-1185">Reference proteome</keyword>
<gene>
    <name evidence="2" type="ORF">Tco_0804045</name>
</gene>
<feature type="compositionally biased region" description="Polar residues" evidence="1">
    <location>
        <begin position="74"/>
        <end position="83"/>
    </location>
</feature>
<feature type="region of interest" description="Disordered" evidence="1">
    <location>
        <begin position="38"/>
        <end position="84"/>
    </location>
</feature>
<accession>A0ABQ5A7D2</accession>
<proteinExistence type="predicted"/>
<reference evidence="2" key="2">
    <citation type="submission" date="2022-01" db="EMBL/GenBank/DDBJ databases">
        <authorList>
            <person name="Yamashiro T."/>
            <person name="Shiraishi A."/>
            <person name="Satake H."/>
            <person name="Nakayama K."/>
        </authorList>
    </citation>
    <scope>NUCLEOTIDE SEQUENCE</scope>
</reference>
<comment type="caution">
    <text evidence="2">The sequence shown here is derived from an EMBL/GenBank/DDBJ whole genome shotgun (WGS) entry which is preliminary data.</text>
</comment>
<evidence type="ECO:0000256" key="1">
    <source>
        <dbReference type="SAM" id="MobiDB-lite"/>
    </source>
</evidence>
<protein>
    <submittedName>
        <fullName evidence="2">Ribonuclease H-like domain-containing protein</fullName>
    </submittedName>
</protein>
<organism evidence="2 3">
    <name type="scientific">Tanacetum coccineum</name>
    <dbReference type="NCBI Taxonomy" id="301880"/>
    <lineage>
        <taxon>Eukaryota</taxon>
        <taxon>Viridiplantae</taxon>
        <taxon>Streptophyta</taxon>
        <taxon>Embryophyta</taxon>
        <taxon>Tracheophyta</taxon>
        <taxon>Spermatophyta</taxon>
        <taxon>Magnoliopsida</taxon>
        <taxon>eudicotyledons</taxon>
        <taxon>Gunneridae</taxon>
        <taxon>Pentapetalae</taxon>
        <taxon>asterids</taxon>
        <taxon>campanulids</taxon>
        <taxon>Asterales</taxon>
        <taxon>Asteraceae</taxon>
        <taxon>Asteroideae</taxon>
        <taxon>Anthemideae</taxon>
        <taxon>Anthemidinae</taxon>
        <taxon>Tanacetum</taxon>
    </lineage>
</organism>
<sequence length="186" mass="20655">MGVLHFTIPKSTSAYTFLDDTVDLHPTILNLTLTTPTIRQTDPLPHQQHPTEPAAQQSPNAAPPTPTSPSSAQIHSPVQQPSPMAQHIPAQLQFLPMAVSHQTTTILDQHAPTIILNPPVNPNPDSVHPMVTRFRVGTNRPPERLNLHVSLVSPLPKSYRDAFNDPNWQNAMRDEYTALIKNKTWT</sequence>
<reference evidence="2" key="1">
    <citation type="journal article" date="2022" name="Int. J. Mol. Sci.">
        <title>Draft Genome of Tanacetum Coccineum: Genomic Comparison of Closely Related Tanacetum-Family Plants.</title>
        <authorList>
            <person name="Yamashiro T."/>
            <person name="Shiraishi A."/>
            <person name="Nakayama K."/>
            <person name="Satake H."/>
        </authorList>
    </citation>
    <scope>NUCLEOTIDE SEQUENCE</scope>
</reference>
<name>A0ABQ5A7D2_9ASTR</name>
<evidence type="ECO:0000313" key="3">
    <source>
        <dbReference type="Proteomes" id="UP001151760"/>
    </source>
</evidence>